<dbReference type="Pfam" id="PF13598">
    <property type="entry name" value="DUF4139"/>
    <property type="match status" value="1"/>
</dbReference>
<dbReference type="Proteomes" id="UP001213000">
    <property type="component" value="Unassembled WGS sequence"/>
</dbReference>
<keyword evidence="1" id="KW-0175">Coiled coil</keyword>
<keyword evidence="6" id="KW-1185">Reference proteome</keyword>
<sequence length="852" mass="93841">MALPGTASTQPPPTFTAQVNSIQISAEDESKVTAVTLYTGRAEVTREIRVSVKTGQNKVTILRLSSSLDAATLRVEGRGAGTIQGVSVTNTPHPPKITTSPTIETILQKQGEIEASIERCKRNRDAVYKYLQTLDARHVDAEKLGGIIQASEENLERLDKKMAGFNREINVLKTKLEEEKTRLNPEINTLLRQQAEVGVFADRDADVVLVLKYAVLGATWQATYDARVITQAKENSFKLIYQAKIRQWTGEDWTDVPILLETNAPTFNVDLPVLPIHKLRVVEKSKKKKGRSRSRSPARRGVFRSMRRDESRTRSRSRSTEESDEDMGGGLFDGDEPAMAEMATTVAAVQNKGAVSTTYEVPGLVTIPSDNENHSITIVELDLDAAISWIAVPKQDPRAHIQAKIANSSEYILLSGEVNIYVDGAFNSRSTLPLTNPQETFDFSLGIDSAIRITYHPRIEKASQSGLITKTSVKSSTQRITVQNTKQTLVSKLKIIDGIPISEDARITVKLKNPDLPLPSLANTIQRTLSITSGNGSIKGRSRDNASVNKDKKIKTLPSPVKVSANPVVFAQWHGVDKEHVDIDALGQEGKLEWVVTDIGSMESVNISLVWETSASEGLEYNTLRFKDAIRTQTETDHGGFQSVDNDGLDVEIDHDALAQLNSLLQWIESKINSTTKVYPRTWVDAFLYRVSAMLPPDKRMVLNVDYAVSPVTVPTTSGTATVLVGNMDYTVVISTPKMAEYFLYNPILNNPRMTDLVSYIDSVLGLFAIEAKSEAVKLRNCLPRALASDGKGASYSFSARSYSAAPQDAGGDMVISDTMPDMIGGILATWIQHSFKDIEQDDWFEVASLDR</sequence>
<gene>
    <name evidence="5" type="ORF">NP233_g8558</name>
</gene>
<feature type="region of interest" description="Disordered" evidence="2">
    <location>
        <begin position="284"/>
        <end position="331"/>
    </location>
</feature>
<proteinExistence type="predicted"/>
<reference evidence="5" key="1">
    <citation type="submission" date="2022-07" db="EMBL/GenBank/DDBJ databases">
        <title>Genome Sequence of Leucocoprinus birnbaumii.</title>
        <authorList>
            <person name="Buettner E."/>
        </authorList>
    </citation>
    <scope>NUCLEOTIDE SEQUENCE</scope>
    <source>
        <strain evidence="5">VT141</strain>
    </source>
</reference>
<feature type="domain" description="DUF4140" evidence="4">
    <location>
        <begin position="35"/>
        <end position="133"/>
    </location>
</feature>
<evidence type="ECO:0000313" key="6">
    <source>
        <dbReference type="Proteomes" id="UP001213000"/>
    </source>
</evidence>
<dbReference type="InterPro" id="IPR025554">
    <property type="entry name" value="DUF4140"/>
</dbReference>
<feature type="coiled-coil region" evidence="1">
    <location>
        <begin position="141"/>
        <end position="182"/>
    </location>
</feature>
<feature type="compositionally biased region" description="Basic residues" evidence="2">
    <location>
        <begin position="285"/>
        <end position="302"/>
    </location>
</feature>
<evidence type="ECO:0000313" key="5">
    <source>
        <dbReference type="EMBL" id="KAJ3564033.1"/>
    </source>
</evidence>
<evidence type="ECO:0008006" key="7">
    <source>
        <dbReference type="Google" id="ProtNLM"/>
    </source>
</evidence>
<dbReference type="EMBL" id="JANIEX010000701">
    <property type="protein sequence ID" value="KAJ3564033.1"/>
    <property type="molecule type" value="Genomic_DNA"/>
</dbReference>
<accession>A0AAD5VM74</accession>
<dbReference type="AlphaFoldDB" id="A0AAD5VM74"/>
<dbReference type="InterPro" id="IPR037291">
    <property type="entry name" value="DUF4139"/>
</dbReference>
<evidence type="ECO:0000259" key="3">
    <source>
        <dbReference type="Pfam" id="PF13598"/>
    </source>
</evidence>
<feature type="compositionally biased region" description="Acidic residues" evidence="2">
    <location>
        <begin position="322"/>
        <end position="331"/>
    </location>
</feature>
<dbReference type="PANTHER" id="PTHR31005:SF8">
    <property type="entry name" value="DUF4139 DOMAIN-CONTAINING PROTEIN"/>
    <property type="match status" value="1"/>
</dbReference>
<evidence type="ECO:0000256" key="2">
    <source>
        <dbReference type="SAM" id="MobiDB-lite"/>
    </source>
</evidence>
<name>A0AAD5VM74_9AGAR</name>
<feature type="domain" description="DUF4139" evidence="3">
    <location>
        <begin position="211"/>
        <end position="517"/>
    </location>
</feature>
<evidence type="ECO:0000256" key="1">
    <source>
        <dbReference type="SAM" id="Coils"/>
    </source>
</evidence>
<organism evidence="5 6">
    <name type="scientific">Leucocoprinus birnbaumii</name>
    <dbReference type="NCBI Taxonomy" id="56174"/>
    <lineage>
        <taxon>Eukaryota</taxon>
        <taxon>Fungi</taxon>
        <taxon>Dikarya</taxon>
        <taxon>Basidiomycota</taxon>
        <taxon>Agaricomycotina</taxon>
        <taxon>Agaricomycetes</taxon>
        <taxon>Agaricomycetidae</taxon>
        <taxon>Agaricales</taxon>
        <taxon>Agaricineae</taxon>
        <taxon>Agaricaceae</taxon>
        <taxon>Leucocoprinus</taxon>
    </lineage>
</organism>
<protein>
    <recommendedName>
        <fullName evidence="7">Mucoidy inhibitor A</fullName>
    </recommendedName>
</protein>
<evidence type="ECO:0000259" key="4">
    <source>
        <dbReference type="Pfam" id="PF13600"/>
    </source>
</evidence>
<dbReference type="Pfam" id="PF13600">
    <property type="entry name" value="DUF4140"/>
    <property type="match status" value="1"/>
</dbReference>
<dbReference type="PANTHER" id="PTHR31005">
    <property type="entry name" value="DUF4139 DOMAIN-CONTAINING PROTEIN"/>
    <property type="match status" value="1"/>
</dbReference>
<comment type="caution">
    <text evidence="5">The sequence shown here is derived from an EMBL/GenBank/DDBJ whole genome shotgun (WGS) entry which is preliminary data.</text>
</comment>
<dbReference type="InterPro" id="IPR011935">
    <property type="entry name" value="CHP02231"/>
</dbReference>
<dbReference type="NCBIfam" id="TIGR02231">
    <property type="entry name" value="mucoidy inhibitor MuiA family protein"/>
    <property type="match status" value="1"/>
</dbReference>
<feature type="compositionally biased region" description="Basic and acidic residues" evidence="2">
    <location>
        <begin position="306"/>
        <end position="321"/>
    </location>
</feature>